<dbReference type="RefSeq" id="WP_012734467.1">
    <property type="nucleotide sequence ID" value="NZ_LPEQ01000069.1"/>
</dbReference>
<evidence type="ECO:0008006" key="3">
    <source>
        <dbReference type="Google" id="ProtNLM"/>
    </source>
</evidence>
<evidence type="ECO:0000313" key="2">
    <source>
        <dbReference type="Proteomes" id="UP000062317"/>
    </source>
</evidence>
<gene>
    <name evidence="1" type="ORF">WT27_04925</name>
</gene>
<dbReference type="AlphaFoldDB" id="A0A105VI20"/>
<proteinExistence type="predicted"/>
<sequence>MRAPLTDLDLRAMWRRLRMVGNFDALCPAARHAFECTANVWRDREPAPELPAVDGKRRAANDFD</sequence>
<organism evidence="1 2">
    <name type="scientific">Burkholderia territorii</name>
    <dbReference type="NCBI Taxonomy" id="1503055"/>
    <lineage>
        <taxon>Bacteria</taxon>
        <taxon>Pseudomonadati</taxon>
        <taxon>Pseudomonadota</taxon>
        <taxon>Betaproteobacteria</taxon>
        <taxon>Burkholderiales</taxon>
        <taxon>Burkholderiaceae</taxon>
        <taxon>Burkholderia</taxon>
        <taxon>Burkholderia cepacia complex</taxon>
    </lineage>
</organism>
<dbReference type="EMBL" id="LPEQ01000069">
    <property type="protein sequence ID" value="KVV48240.1"/>
    <property type="molecule type" value="Genomic_DNA"/>
</dbReference>
<protein>
    <recommendedName>
        <fullName evidence="3">Bacteriophage protein</fullName>
    </recommendedName>
</protein>
<keyword evidence="2" id="KW-1185">Reference proteome</keyword>
<name>A0A105VI20_9BURK</name>
<evidence type="ECO:0000313" key="1">
    <source>
        <dbReference type="EMBL" id="KVV48240.1"/>
    </source>
</evidence>
<reference evidence="1 2" key="1">
    <citation type="submission" date="2015-11" db="EMBL/GenBank/DDBJ databases">
        <title>Expanding the genomic diversity of Burkholderia species for the development of highly accurate diagnostics.</title>
        <authorList>
            <person name="Sahl J."/>
            <person name="Keim P."/>
            <person name="Wagner D."/>
        </authorList>
    </citation>
    <scope>NUCLEOTIDE SEQUENCE [LARGE SCALE GENOMIC DNA]</scope>
    <source>
        <strain evidence="1 2">MSMB1301WGS</strain>
    </source>
</reference>
<comment type="caution">
    <text evidence="1">The sequence shown here is derived from an EMBL/GenBank/DDBJ whole genome shotgun (WGS) entry which is preliminary data.</text>
</comment>
<dbReference type="Proteomes" id="UP000062317">
    <property type="component" value="Unassembled WGS sequence"/>
</dbReference>
<accession>A0A105VI20</accession>